<name>A0A8S3Z0K8_9EUPU</name>
<evidence type="ECO:0000313" key="11">
    <source>
        <dbReference type="Proteomes" id="UP000678393"/>
    </source>
</evidence>
<evidence type="ECO:0000259" key="8">
    <source>
        <dbReference type="Pfam" id="PF00501"/>
    </source>
</evidence>
<dbReference type="FunFam" id="3.30.300.30:FF:000002">
    <property type="entry name" value="Long-chain fatty acid transport protein 1"/>
    <property type="match status" value="1"/>
</dbReference>
<evidence type="ECO:0000256" key="5">
    <source>
        <dbReference type="ARBA" id="ARBA00036527"/>
    </source>
</evidence>
<reference evidence="10" key="1">
    <citation type="submission" date="2021-04" db="EMBL/GenBank/DDBJ databases">
        <authorList>
            <consortium name="Molecular Ecology Group"/>
        </authorList>
    </citation>
    <scope>NUCLEOTIDE SEQUENCE</scope>
</reference>
<proteinExistence type="inferred from homology"/>
<dbReference type="InterPro" id="IPR042099">
    <property type="entry name" value="ANL_N_sf"/>
</dbReference>
<accession>A0A8S3Z0K8</accession>
<dbReference type="GO" id="GO:0004467">
    <property type="term" value="F:long-chain fatty acid-CoA ligase activity"/>
    <property type="evidence" value="ECO:0007669"/>
    <property type="project" value="UniProtKB-EC"/>
</dbReference>
<dbReference type="PROSITE" id="PS00455">
    <property type="entry name" value="AMP_BINDING"/>
    <property type="match status" value="1"/>
</dbReference>
<dbReference type="GO" id="GO:0005789">
    <property type="term" value="C:endoplasmic reticulum membrane"/>
    <property type="evidence" value="ECO:0007669"/>
    <property type="project" value="TreeGrafter"/>
</dbReference>
<comment type="caution">
    <text evidence="10">The sequence shown here is derived from an EMBL/GenBank/DDBJ whole genome shotgun (WGS) entry which is preliminary data.</text>
</comment>
<evidence type="ECO:0000256" key="1">
    <source>
        <dbReference type="ARBA" id="ARBA00006432"/>
    </source>
</evidence>
<comment type="similarity">
    <text evidence="1">Belongs to the ATP-dependent AMP-binding enzyme family.</text>
</comment>
<evidence type="ECO:0000256" key="4">
    <source>
        <dbReference type="ARBA" id="ARBA00026121"/>
    </source>
</evidence>
<dbReference type="Gene3D" id="3.30.300.30">
    <property type="match status" value="1"/>
</dbReference>
<evidence type="ECO:0000313" key="10">
    <source>
        <dbReference type="EMBL" id="CAG5120146.1"/>
    </source>
</evidence>
<evidence type="ECO:0000259" key="9">
    <source>
        <dbReference type="Pfam" id="PF13193"/>
    </source>
</evidence>
<feature type="domain" description="AMP-binding enzyme C-terminal" evidence="9">
    <location>
        <begin position="502"/>
        <end position="581"/>
    </location>
</feature>
<evidence type="ECO:0000256" key="2">
    <source>
        <dbReference type="ARBA" id="ARBA00022598"/>
    </source>
</evidence>
<dbReference type="GO" id="GO:0044539">
    <property type="term" value="P:long-chain fatty acid import into cell"/>
    <property type="evidence" value="ECO:0007669"/>
    <property type="project" value="TreeGrafter"/>
</dbReference>
<dbReference type="EC" id="6.2.1.3" evidence="4"/>
<comment type="catalytic activity">
    <reaction evidence="5">
        <text>a very long-chain fatty acid + ATP + CoA = a very long-chain fatty acyl-CoA + AMP + diphosphate</text>
        <dbReference type="Rhea" id="RHEA:54536"/>
        <dbReference type="ChEBI" id="CHEBI:30616"/>
        <dbReference type="ChEBI" id="CHEBI:33019"/>
        <dbReference type="ChEBI" id="CHEBI:57287"/>
        <dbReference type="ChEBI" id="CHEBI:58950"/>
        <dbReference type="ChEBI" id="CHEBI:138261"/>
        <dbReference type="ChEBI" id="CHEBI:456215"/>
    </reaction>
    <physiologicalReaction direction="left-to-right" evidence="5">
        <dbReference type="Rhea" id="RHEA:54537"/>
    </physiologicalReaction>
</comment>
<organism evidence="10 11">
    <name type="scientific">Candidula unifasciata</name>
    <dbReference type="NCBI Taxonomy" id="100452"/>
    <lineage>
        <taxon>Eukaryota</taxon>
        <taxon>Metazoa</taxon>
        <taxon>Spiralia</taxon>
        <taxon>Lophotrochozoa</taxon>
        <taxon>Mollusca</taxon>
        <taxon>Gastropoda</taxon>
        <taxon>Heterobranchia</taxon>
        <taxon>Euthyneura</taxon>
        <taxon>Panpulmonata</taxon>
        <taxon>Eupulmonata</taxon>
        <taxon>Stylommatophora</taxon>
        <taxon>Helicina</taxon>
        <taxon>Helicoidea</taxon>
        <taxon>Geomitridae</taxon>
        <taxon>Candidula</taxon>
    </lineage>
</organism>
<dbReference type="InterPro" id="IPR025110">
    <property type="entry name" value="AMP-bd_C"/>
</dbReference>
<dbReference type="Pfam" id="PF00501">
    <property type="entry name" value="AMP-binding"/>
    <property type="match status" value="1"/>
</dbReference>
<dbReference type="Proteomes" id="UP000678393">
    <property type="component" value="Unassembled WGS sequence"/>
</dbReference>
<dbReference type="InterPro" id="IPR000873">
    <property type="entry name" value="AMP-dep_synth/lig_dom"/>
</dbReference>
<dbReference type="GO" id="GO:0005886">
    <property type="term" value="C:plasma membrane"/>
    <property type="evidence" value="ECO:0007669"/>
    <property type="project" value="TreeGrafter"/>
</dbReference>
<dbReference type="Gene3D" id="3.40.50.12780">
    <property type="entry name" value="N-terminal domain of ligase-like"/>
    <property type="match status" value="1"/>
</dbReference>
<dbReference type="InterPro" id="IPR020845">
    <property type="entry name" value="AMP-binding_CS"/>
</dbReference>
<dbReference type="SUPFAM" id="SSF56801">
    <property type="entry name" value="Acetyl-CoA synthetase-like"/>
    <property type="match status" value="1"/>
</dbReference>
<dbReference type="GO" id="GO:0005324">
    <property type="term" value="F:long-chain fatty acid transmembrane transporter activity"/>
    <property type="evidence" value="ECO:0007669"/>
    <property type="project" value="TreeGrafter"/>
</dbReference>
<sequence>MAPAQKIVPHSVAAISSALASDKASFPWLEDDLKVIEAERTMTRFEEEALQTFLIDKFEKLAAETPKNIFLIFEDNLFSYELVDQMACRVANIAKSWGLGPNDCVAMMMHNEPAFIWTFLGLQKLGIAVALINYNLRMRPLVHSILATDPKYLIVGAGDDLLDAVREVTHDLGDLKVYVQGLGLLQAPVGVQSFDPLMLTTLPLAVSPDVRKDLAMNDMFCYIYTSGTTGLPKPALITQRRAISIGSRTVLVGLSKSDIIYTVLPLYHSAGGGLGLYGAIVTGAKLVLKKKFSASQFWSDCRRYEVTFIQYIGELFRYLLAQPESSLDGVHKIRVAFGNGLRKDIWLEVDKRFKIPMIAEFFSSTEGTGMTVNFSNKPGAVGRLSPLLSKLNSDSIVLVKFDYATALPLRGKHGLCITVNVGEPGLFLTKIPEVLLRDGEFIAYRGPREASEKKVVRNVVEEGDMYFNFGDVLTLDKDYFLYFQDRIGDTFRWKGENVSTTEVANVITAVEFVHDANVYGVEVPGNEGRAGMVALTLNEGYVLGPKELKTLYDHVCEELPTYARPLFIRHLDEAIVTGTFKQQKFELMNQGFDLTKVTDPLYFLDTEKKTYSPLTTNDLPKFLASRL</sequence>
<dbReference type="PANTHER" id="PTHR43107:SF22">
    <property type="entry name" value="VERY LONG-CHAIN ACYL-COA SYNTHETASE"/>
    <property type="match status" value="1"/>
</dbReference>
<keyword evidence="3" id="KW-0443">Lipid metabolism</keyword>
<dbReference type="Pfam" id="PF13193">
    <property type="entry name" value="AMP-binding_C"/>
    <property type="match status" value="1"/>
</dbReference>
<protein>
    <recommendedName>
        <fullName evidence="4">long-chain-fatty-acid--CoA ligase</fullName>
        <ecNumber evidence="4">6.2.1.3</ecNumber>
    </recommendedName>
    <alternativeName>
        <fullName evidence="6">Long-chain-fatty-acid--CoA ligase</fullName>
    </alternativeName>
</protein>
<gene>
    <name evidence="10" type="ORF">CUNI_LOCUS5704</name>
</gene>
<dbReference type="InterPro" id="IPR045851">
    <property type="entry name" value="AMP-bd_C_sf"/>
</dbReference>
<dbReference type="OrthoDB" id="288590at2759"/>
<dbReference type="PANTHER" id="PTHR43107">
    <property type="entry name" value="LONG-CHAIN FATTY ACID TRANSPORT PROTEIN"/>
    <property type="match status" value="1"/>
</dbReference>
<evidence type="ECO:0000256" key="6">
    <source>
        <dbReference type="ARBA" id="ARBA00041297"/>
    </source>
</evidence>
<keyword evidence="2" id="KW-0436">Ligase</keyword>
<evidence type="ECO:0000256" key="7">
    <source>
        <dbReference type="ARBA" id="ARBA00048666"/>
    </source>
</evidence>
<dbReference type="EMBL" id="CAJHNH020000844">
    <property type="protein sequence ID" value="CAG5120146.1"/>
    <property type="molecule type" value="Genomic_DNA"/>
</dbReference>
<feature type="domain" description="AMP-dependent synthetase/ligase" evidence="8">
    <location>
        <begin position="58"/>
        <end position="384"/>
    </location>
</feature>
<comment type="catalytic activity">
    <reaction evidence="7">
        <text>tetracosanoate + ATP + CoA = tetracosanoyl-CoA + AMP + diphosphate</text>
        <dbReference type="Rhea" id="RHEA:33639"/>
        <dbReference type="ChEBI" id="CHEBI:30616"/>
        <dbReference type="ChEBI" id="CHEBI:31014"/>
        <dbReference type="ChEBI" id="CHEBI:33019"/>
        <dbReference type="ChEBI" id="CHEBI:57287"/>
        <dbReference type="ChEBI" id="CHEBI:65052"/>
        <dbReference type="ChEBI" id="CHEBI:456215"/>
    </reaction>
    <physiologicalReaction direction="left-to-right" evidence="7">
        <dbReference type="Rhea" id="RHEA:33640"/>
    </physiologicalReaction>
</comment>
<keyword evidence="11" id="KW-1185">Reference proteome</keyword>
<evidence type="ECO:0000256" key="3">
    <source>
        <dbReference type="ARBA" id="ARBA00022832"/>
    </source>
</evidence>
<dbReference type="AlphaFoldDB" id="A0A8S3Z0K8"/>
<keyword evidence="3" id="KW-0276">Fatty acid metabolism</keyword>